<dbReference type="CDD" id="cd00086">
    <property type="entry name" value="homeodomain"/>
    <property type="match status" value="1"/>
</dbReference>
<evidence type="ECO:0000256" key="2">
    <source>
        <dbReference type="ARBA" id="ARBA00023155"/>
    </source>
</evidence>
<organism evidence="8 9">
    <name type="scientific">Clavelina lepadiformis</name>
    <name type="common">Light-bulb sea squirt</name>
    <name type="synonym">Ascidia lepadiformis</name>
    <dbReference type="NCBI Taxonomy" id="159417"/>
    <lineage>
        <taxon>Eukaryota</taxon>
        <taxon>Metazoa</taxon>
        <taxon>Chordata</taxon>
        <taxon>Tunicata</taxon>
        <taxon>Ascidiacea</taxon>
        <taxon>Aplousobranchia</taxon>
        <taxon>Clavelinidae</taxon>
        <taxon>Clavelina</taxon>
    </lineage>
</organism>
<dbReference type="PROSITE" id="PS50071">
    <property type="entry name" value="HOMEOBOX_2"/>
    <property type="match status" value="1"/>
</dbReference>
<dbReference type="InterPro" id="IPR043378">
    <property type="entry name" value="PRRX1/2"/>
</dbReference>
<keyword evidence="1 4" id="KW-0238">DNA-binding</keyword>
<evidence type="ECO:0000259" key="7">
    <source>
        <dbReference type="PROSITE" id="PS50071"/>
    </source>
</evidence>
<sequence>MTEPPVTRNFTVNSLLNLTKSRTACSSAFDARWPAVNEAGAEQNPRALFDQATPAIFSNEKPIREDLTSNNLNYRETTCSMAQTYPESATSYPVPSSMYANGRVASAANDVGPPQWQSNQGGEDVAHLSVPQERPNWNPAFSSCVYKPQSYQETKASEGNPSESKRQFSAQNSNPQNGLQQKQSVNNNNSNSKSWNTTSATSEQVTDTSQNEGSSTSSASPVNSNQDASENNNSEYDSFSYSSMANGGKEQHDVYNSFMTSTPGQHADDGVSSHLGVSVPRKKQRRTRTTFNSGQLAALERVFERTHYPDAFVREELARRVGLSEARVQVWFQNRRAKFRRAERSMLSARMAMRHPLHHHVTSSENSSSSCLTGSVGRTQAILPSISDNMLTRHNSLLAQSSNSFCEGQIPIVPPNHFFQWSTPSMKSFPCSTGPSMNVEHPAYVADTFSQFKMQGMAFQGGFLQ</sequence>
<dbReference type="InterPro" id="IPR009057">
    <property type="entry name" value="Homeodomain-like_sf"/>
</dbReference>
<dbReference type="InterPro" id="IPR001356">
    <property type="entry name" value="HD"/>
</dbReference>
<evidence type="ECO:0000256" key="5">
    <source>
        <dbReference type="RuleBase" id="RU000682"/>
    </source>
</evidence>
<evidence type="ECO:0000313" key="9">
    <source>
        <dbReference type="Proteomes" id="UP001642483"/>
    </source>
</evidence>
<protein>
    <recommendedName>
        <fullName evidence="7">Homeobox domain-containing protein</fullName>
    </recommendedName>
</protein>
<feature type="compositionally biased region" description="Polar residues" evidence="6">
    <location>
        <begin position="203"/>
        <end position="213"/>
    </location>
</feature>
<dbReference type="InterPro" id="IPR000047">
    <property type="entry name" value="HTH_motif"/>
</dbReference>
<evidence type="ECO:0000256" key="1">
    <source>
        <dbReference type="ARBA" id="ARBA00023125"/>
    </source>
</evidence>
<keyword evidence="2 4" id="KW-0371">Homeobox</keyword>
<feature type="compositionally biased region" description="Low complexity" evidence="6">
    <location>
        <begin position="184"/>
        <end position="202"/>
    </location>
</feature>
<dbReference type="InterPro" id="IPR017970">
    <property type="entry name" value="Homeobox_CS"/>
</dbReference>
<name>A0ABP0H202_CLALP</name>
<accession>A0ABP0H202</accession>
<comment type="subcellular location">
    <subcellularLocation>
        <location evidence="4 5">Nucleus</location>
    </subcellularLocation>
</comment>
<dbReference type="EMBL" id="CAWYQH010000174">
    <property type="protein sequence ID" value="CAK8698032.1"/>
    <property type="molecule type" value="Genomic_DNA"/>
</dbReference>
<evidence type="ECO:0000256" key="3">
    <source>
        <dbReference type="ARBA" id="ARBA00023242"/>
    </source>
</evidence>
<dbReference type="PANTHER" id="PTHR46385">
    <property type="entry name" value="PAIRED MESODERM HOMEOBOX PROTEIN 1-RELATED"/>
    <property type="match status" value="1"/>
</dbReference>
<feature type="domain" description="Homeobox" evidence="7">
    <location>
        <begin position="282"/>
        <end position="342"/>
    </location>
</feature>
<comment type="caution">
    <text evidence="8">The sequence shown here is derived from an EMBL/GenBank/DDBJ whole genome shotgun (WGS) entry which is preliminary data.</text>
</comment>
<feature type="region of interest" description="Disordered" evidence="6">
    <location>
        <begin position="152"/>
        <end position="289"/>
    </location>
</feature>
<feature type="compositionally biased region" description="Polar residues" evidence="6">
    <location>
        <begin position="225"/>
        <end position="245"/>
    </location>
</feature>
<dbReference type="SUPFAM" id="SSF46689">
    <property type="entry name" value="Homeodomain-like"/>
    <property type="match status" value="1"/>
</dbReference>
<feature type="compositionally biased region" description="Polar residues" evidence="6">
    <location>
        <begin position="152"/>
        <end position="183"/>
    </location>
</feature>
<dbReference type="PANTHER" id="PTHR46385:SF4">
    <property type="entry name" value="PAIRED MESODERM HOMEOBOX PROTEIN 2-LIKE ISOFORM X1"/>
    <property type="match status" value="1"/>
</dbReference>
<keyword evidence="9" id="KW-1185">Reference proteome</keyword>
<dbReference type="PROSITE" id="PS00027">
    <property type="entry name" value="HOMEOBOX_1"/>
    <property type="match status" value="1"/>
</dbReference>
<dbReference type="PRINTS" id="PR00031">
    <property type="entry name" value="HTHREPRESSR"/>
</dbReference>
<dbReference type="Pfam" id="PF00046">
    <property type="entry name" value="Homeodomain"/>
    <property type="match status" value="1"/>
</dbReference>
<keyword evidence="3 4" id="KW-0539">Nucleus</keyword>
<gene>
    <name evidence="8" type="ORF">CVLEPA_LOCUS31497</name>
</gene>
<evidence type="ECO:0000313" key="8">
    <source>
        <dbReference type="EMBL" id="CAK8698032.1"/>
    </source>
</evidence>
<dbReference type="Gene3D" id="1.10.10.60">
    <property type="entry name" value="Homeodomain-like"/>
    <property type="match status" value="1"/>
</dbReference>
<feature type="compositionally biased region" description="Low complexity" evidence="6">
    <location>
        <begin position="214"/>
        <end position="224"/>
    </location>
</feature>
<evidence type="ECO:0000256" key="6">
    <source>
        <dbReference type="SAM" id="MobiDB-lite"/>
    </source>
</evidence>
<feature type="DNA-binding region" description="Homeobox" evidence="4">
    <location>
        <begin position="284"/>
        <end position="343"/>
    </location>
</feature>
<reference evidence="8 9" key="1">
    <citation type="submission" date="2024-02" db="EMBL/GenBank/DDBJ databases">
        <authorList>
            <person name="Daric V."/>
            <person name="Darras S."/>
        </authorList>
    </citation>
    <scope>NUCLEOTIDE SEQUENCE [LARGE SCALE GENOMIC DNA]</scope>
</reference>
<evidence type="ECO:0000256" key="4">
    <source>
        <dbReference type="PROSITE-ProRule" id="PRU00108"/>
    </source>
</evidence>
<proteinExistence type="predicted"/>
<dbReference type="Proteomes" id="UP001642483">
    <property type="component" value="Unassembled WGS sequence"/>
</dbReference>
<dbReference type="SMART" id="SM00389">
    <property type="entry name" value="HOX"/>
    <property type="match status" value="1"/>
</dbReference>